<sequence>MGRSTWMPHIVFGACWARWRLTFGVFCDKKVPLNLKLSFIEWWLDQMCCMRWSITDQELICLEDENCKDKNVAVDVWAILEGIRLGMNISETKCLVRKCKRLEMVGIKRGRGGSKKY</sequence>
<dbReference type="Proteomes" id="UP000824120">
    <property type="component" value="Chromosome 12"/>
</dbReference>
<name>A0A9J5WBM9_SOLCO</name>
<feature type="signal peptide" evidence="1">
    <location>
        <begin position="1"/>
        <end position="24"/>
    </location>
</feature>
<protein>
    <submittedName>
        <fullName evidence="2">Uncharacterized protein</fullName>
    </submittedName>
</protein>
<dbReference type="EMBL" id="JACXVP010000012">
    <property type="protein sequence ID" value="KAG5572708.1"/>
    <property type="molecule type" value="Genomic_DNA"/>
</dbReference>
<comment type="caution">
    <text evidence="2">The sequence shown here is derived from an EMBL/GenBank/DDBJ whole genome shotgun (WGS) entry which is preliminary data.</text>
</comment>
<dbReference type="PROSITE" id="PS51257">
    <property type="entry name" value="PROKAR_LIPOPROTEIN"/>
    <property type="match status" value="1"/>
</dbReference>
<proteinExistence type="predicted"/>
<accession>A0A9J5WBM9</accession>
<keyword evidence="1" id="KW-0732">Signal</keyword>
<organism evidence="2 3">
    <name type="scientific">Solanum commersonii</name>
    <name type="common">Commerson's wild potato</name>
    <name type="synonym">Commerson's nightshade</name>
    <dbReference type="NCBI Taxonomy" id="4109"/>
    <lineage>
        <taxon>Eukaryota</taxon>
        <taxon>Viridiplantae</taxon>
        <taxon>Streptophyta</taxon>
        <taxon>Embryophyta</taxon>
        <taxon>Tracheophyta</taxon>
        <taxon>Spermatophyta</taxon>
        <taxon>Magnoliopsida</taxon>
        <taxon>eudicotyledons</taxon>
        <taxon>Gunneridae</taxon>
        <taxon>Pentapetalae</taxon>
        <taxon>asterids</taxon>
        <taxon>lamiids</taxon>
        <taxon>Solanales</taxon>
        <taxon>Solanaceae</taxon>
        <taxon>Solanoideae</taxon>
        <taxon>Solaneae</taxon>
        <taxon>Solanum</taxon>
    </lineage>
</organism>
<keyword evidence="3" id="KW-1185">Reference proteome</keyword>
<evidence type="ECO:0000313" key="2">
    <source>
        <dbReference type="EMBL" id="KAG5572708.1"/>
    </source>
</evidence>
<feature type="chain" id="PRO_5039889546" evidence="1">
    <location>
        <begin position="25"/>
        <end position="117"/>
    </location>
</feature>
<gene>
    <name evidence="2" type="ORF">H5410_062474</name>
</gene>
<evidence type="ECO:0000313" key="3">
    <source>
        <dbReference type="Proteomes" id="UP000824120"/>
    </source>
</evidence>
<dbReference type="AlphaFoldDB" id="A0A9J5WBM9"/>
<evidence type="ECO:0000256" key="1">
    <source>
        <dbReference type="SAM" id="SignalP"/>
    </source>
</evidence>
<reference evidence="2 3" key="1">
    <citation type="submission" date="2020-09" db="EMBL/GenBank/DDBJ databases">
        <title>De no assembly of potato wild relative species, Solanum commersonii.</title>
        <authorList>
            <person name="Cho K."/>
        </authorList>
    </citation>
    <scope>NUCLEOTIDE SEQUENCE [LARGE SCALE GENOMIC DNA]</scope>
    <source>
        <strain evidence="2">LZ3.2</strain>
        <tissue evidence="2">Leaf</tissue>
    </source>
</reference>